<feature type="transmembrane region" description="Helical" evidence="5">
    <location>
        <begin position="120"/>
        <end position="138"/>
    </location>
</feature>
<dbReference type="PANTHER" id="PTHR37422">
    <property type="entry name" value="TEICHURONIC ACID BIOSYNTHESIS PROTEIN TUAE"/>
    <property type="match status" value="1"/>
</dbReference>
<feature type="transmembrane region" description="Helical" evidence="5">
    <location>
        <begin position="20"/>
        <end position="39"/>
    </location>
</feature>
<dbReference type="EMBL" id="JACHEK010000005">
    <property type="protein sequence ID" value="MBB6144894.1"/>
    <property type="molecule type" value="Genomic_DNA"/>
</dbReference>
<dbReference type="GO" id="GO:0016020">
    <property type="term" value="C:membrane"/>
    <property type="evidence" value="ECO:0007669"/>
    <property type="project" value="UniProtKB-SubCell"/>
</dbReference>
<dbReference type="PANTHER" id="PTHR37422:SF17">
    <property type="entry name" value="O-ANTIGEN LIGASE"/>
    <property type="match status" value="1"/>
</dbReference>
<keyword evidence="8" id="KW-1185">Reference proteome</keyword>
<accession>A0A841K3R7</accession>
<dbReference type="AlphaFoldDB" id="A0A841K3R7"/>
<feature type="transmembrane region" description="Helical" evidence="5">
    <location>
        <begin position="59"/>
        <end position="82"/>
    </location>
</feature>
<name>A0A841K3R7_9BACT</name>
<evidence type="ECO:0000259" key="6">
    <source>
        <dbReference type="Pfam" id="PF04932"/>
    </source>
</evidence>
<comment type="caution">
    <text evidence="7">The sequence shown here is derived from an EMBL/GenBank/DDBJ whole genome shotgun (WGS) entry which is preliminary data.</text>
</comment>
<evidence type="ECO:0000313" key="8">
    <source>
        <dbReference type="Proteomes" id="UP000538666"/>
    </source>
</evidence>
<evidence type="ECO:0000256" key="1">
    <source>
        <dbReference type="ARBA" id="ARBA00004141"/>
    </source>
</evidence>
<sequence length="453" mass="50021">MQDIRPGNAGTPRIGRSSLAIEDCVCAIILAFFAVQGAVPFIAPHQALEVNNSPASGVTFWGGIASQVLVYATICFFLCANWRRVVHWFPATRWTAVFGCLAIISSVWSQFPLYTLRRSIPFLFAGLFGLFFAVRFPVRRQLSILFMAMLAVALGTILLAVLVPRIGLDATFGHSADWQGVFTSKNACGRMMVLATAITLSQSEGTGRKVLSLALFIFVLVMSGSRGAWAIEAAVFASYVAIKVLGLMDSRSRVLLLLGSLIAITTAAVAGAMHLSALSQLVGRDATLTGRTQIWKQVWPFILERPILGWGYAGFWRGIQGESFRVAAAMRFVIFHAHNGFLEIWLELGAVGLFIFGCSYLRAWRKLWPRLRSGRIERVSWMFFVLALVALYDLDENSLLIDNGLFWVIYVATLVDIELLEVEEQLIENLSTLLSNTGALQNTHSSTIDRVWA</sequence>
<keyword evidence="2 5" id="KW-0812">Transmembrane</keyword>
<dbReference type="RefSeq" id="WP_050059555.1">
    <property type="nucleotide sequence ID" value="NZ_JACHEK010000005.1"/>
</dbReference>
<dbReference type="OrthoDB" id="4391260at2"/>
<dbReference type="InterPro" id="IPR007016">
    <property type="entry name" value="O-antigen_ligase-rel_domated"/>
</dbReference>
<comment type="subcellular location">
    <subcellularLocation>
        <location evidence="1">Membrane</location>
        <topology evidence="1">Multi-pass membrane protein</topology>
    </subcellularLocation>
</comment>
<evidence type="ECO:0000256" key="4">
    <source>
        <dbReference type="ARBA" id="ARBA00023136"/>
    </source>
</evidence>
<feature type="transmembrane region" description="Helical" evidence="5">
    <location>
        <begin position="94"/>
        <end position="114"/>
    </location>
</feature>
<gene>
    <name evidence="7" type="ORF">HNQ77_002850</name>
</gene>
<feature type="transmembrane region" description="Helical" evidence="5">
    <location>
        <begin position="213"/>
        <end position="242"/>
    </location>
</feature>
<feature type="transmembrane region" description="Helical" evidence="5">
    <location>
        <begin position="254"/>
        <end position="275"/>
    </location>
</feature>
<evidence type="ECO:0000256" key="3">
    <source>
        <dbReference type="ARBA" id="ARBA00022989"/>
    </source>
</evidence>
<evidence type="ECO:0000256" key="5">
    <source>
        <dbReference type="SAM" id="Phobius"/>
    </source>
</evidence>
<dbReference type="Proteomes" id="UP000538666">
    <property type="component" value="Unassembled WGS sequence"/>
</dbReference>
<feature type="domain" description="O-antigen ligase-related" evidence="6">
    <location>
        <begin position="212"/>
        <end position="356"/>
    </location>
</feature>
<evidence type="ECO:0000256" key="2">
    <source>
        <dbReference type="ARBA" id="ARBA00022692"/>
    </source>
</evidence>
<keyword evidence="7" id="KW-0436">Ligase</keyword>
<dbReference type="GO" id="GO:0016874">
    <property type="term" value="F:ligase activity"/>
    <property type="evidence" value="ECO:0007669"/>
    <property type="project" value="UniProtKB-KW"/>
</dbReference>
<keyword evidence="4 5" id="KW-0472">Membrane</keyword>
<feature type="transmembrane region" description="Helical" evidence="5">
    <location>
        <begin position="145"/>
        <end position="163"/>
    </location>
</feature>
<protein>
    <submittedName>
        <fullName evidence="7">O-antigen ligase</fullName>
    </submittedName>
</protein>
<dbReference type="Pfam" id="PF04932">
    <property type="entry name" value="Wzy_C"/>
    <property type="match status" value="1"/>
</dbReference>
<evidence type="ECO:0000313" key="7">
    <source>
        <dbReference type="EMBL" id="MBB6144894.1"/>
    </source>
</evidence>
<dbReference type="InterPro" id="IPR051533">
    <property type="entry name" value="WaaL-like"/>
</dbReference>
<feature type="transmembrane region" description="Helical" evidence="5">
    <location>
        <begin position="344"/>
        <end position="364"/>
    </location>
</feature>
<reference evidence="7 8" key="1">
    <citation type="submission" date="2020-08" db="EMBL/GenBank/DDBJ databases">
        <title>Genomic Encyclopedia of Type Strains, Phase IV (KMG-IV): sequencing the most valuable type-strain genomes for metagenomic binning, comparative biology and taxonomic classification.</title>
        <authorList>
            <person name="Goeker M."/>
        </authorList>
    </citation>
    <scope>NUCLEOTIDE SEQUENCE [LARGE SCALE GENOMIC DNA]</scope>
    <source>
        <strain evidence="7 8">DSM 103733</strain>
    </source>
</reference>
<proteinExistence type="predicted"/>
<keyword evidence="3 5" id="KW-1133">Transmembrane helix</keyword>
<organism evidence="7 8">
    <name type="scientific">Silvibacterium bohemicum</name>
    <dbReference type="NCBI Taxonomy" id="1577686"/>
    <lineage>
        <taxon>Bacteria</taxon>
        <taxon>Pseudomonadati</taxon>
        <taxon>Acidobacteriota</taxon>
        <taxon>Terriglobia</taxon>
        <taxon>Terriglobales</taxon>
        <taxon>Acidobacteriaceae</taxon>
        <taxon>Silvibacterium</taxon>
    </lineage>
</organism>